<gene>
    <name evidence="3" type="ORF">GCM10007927_37490</name>
</gene>
<feature type="domain" description="Solute-binding protein family 3/N-terminal" evidence="2">
    <location>
        <begin position="2"/>
        <end position="221"/>
    </location>
</feature>
<sequence length="241" mass="26141">MKFAYLIEPPFNYVDASGGVTGCDVELARYVFAEIGIADFEPVETEFAELLPGVADGRWRMTTGLFGTDERRKSALFSRPIWALPDGLLVAKGNPLGLSGYQSVADNSAVRLAVIRDQFQHRSAVEFGVSTDRIVIFETYTEAAQAVCEGSANAYASVGRAHSGFIEQNSEWGLELILVPNSEKPPAFGSFAFGLNDADLLNEVDAVLSQFLGTDAHRNMVASFGFSSEEVDMVAARHIES</sequence>
<evidence type="ECO:0000259" key="2">
    <source>
        <dbReference type="SMART" id="SM00062"/>
    </source>
</evidence>
<keyword evidence="4" id="KW-1185">Reference proteome</keyword>
<reference evidence="3" key="2">
    <citation type="submission" date="2023-01" db="EMBL/GenBank/DDBJ databases">
        <title>Draft genome sequence of Sulfitobacter pacificus strain NBRC 109915.</title>
        <authorList>
            <person name="Sun Q."/>
            <person name="Mori K."/>
        </authorList>
    </citation>
    <scope>NUCLEOTIDE SEQUENCE</scope>
    <source>
        <strain evidence="3">NBRC 109915</strain>
    </source>
</reference>
<dbReference type="Gene3D" id="3.40.190.10">
    <property type="entry name" value="Periplasmic binding protein-like II"/>
    <property type="match status" value="2"/>
</dbReference>
<dbReference type="RefSeq" id="WP_284376044.1">
    <property type="nucleotide sequence ID" value="NZ_BSNL01000004.1"/>
</dbReference>
<dbReference type="Proteomes" id="UP001161388">
    <property type="component" value="Unassembled WGS sequence"/>
</dbReference>
<comment type="caution">
    <text evidence="3">The sequence shown here is derived from an EMBL/GenBank/DDBJ whole genome shotgun (WGS) entry which is preliminary data.</text>
</comment>
<dbReference type="PANTHER" id="PTHR35936:SF17">
    <property type="entry name" value="ARGININE-BINDING EXTRACELLULAR PROTEIN ARTP"/>
    <property type="match status" value="1"/>
</dbReference>
<dbReference type="Pfam" id="PF00497">
    <property type="entry name" value="SBP_bac_3"/>
    <property type="match status" value="1"/>
</dbReference>
<proteinExistence type="predicted"/>
<name>A0ABQ5VPR2_9RHOB</name>
<dbReference type="SMART" id="SM00062">
    <property type="entry name" value="PBPb"/>
    <property type="match status" value="1"/>
</dbReference>
<dbReference type="EMBL" id="BSNL01000004">
    <property type="protein sequence ID" value="GLQ28946.1"/>
    <property type="molecule type" value="Genomic_DNA"/>
</dbReference>
<keyword evidence="1" id="KW-0732">Signal</keyword>
<evidence type="ECO:0000256" key="1">
    <source>
        <dbReference type="ARBA" id="ARBA00022729"/>
    </source>
</evidence>
<evidence type="ECO:0000313" key="4">
    <source>
        <dbReference type="Proteomes" id="UP001161388"/>
    </source>
</evidence>
<dbReference type="PANTHER" id="PTHR35936">
    <property type="entry name" value="MEMBRANE-BOUND LYTIC MUREIN TRANSGLYCOSYLASE F"/>
    <property type="match status" value="1"/>
</dbReference>
<dbReference type="SUPFAM" id="SSF53850">
    <property type="entry name" value="Periplasmic binding protein-like II"/>
    <property type="match status" value="1"/>
</dbReference>
<accession>A0ABQ5VPR2</accession>
<evidence type="ECO:0000313" key="3">
    <source>
        <dbReference type="EMBL" id="GLQ28946.1"/>
    </source>
</evidence>
<protein>
    <submittedName>
        <fullName evidence="3">Ectoine/hydroxyectoine ABC transporter substrate-binding protein EhuB</fullName>
    </submittedName>
</protein>
<reference evidence="3" key="1">
    <citation type="journal article" date="2014" name="Int. J. Syst. Evol. Microbiol.">
        <title>Complete genome of a new Firmicutes species belonging to the dominant human colonic microbiota ('Ruminococcus bicirculans') reveals two chromosomes and a selective capacity to utilize plant glucans.</title>
        <authorList>
            <consortium name="NISC Comparative Sequencing Program"/>
            <person name="Wegmann U."/>
            <person name="Louis P."/>
            <person name="Goesmann A."/>
            <person name="Henrissat B."/>
            <person name="Duncan S.H."/>
            <person name="Flint H.J."/>
        </authorList>
    </citation>
    <scope>NUCLEOTIDE SEQUENCE</scope>
    <source>
        <strain evidence="3">NBRC 109915</strain>
    </source>
</reference>
<dbReference type="InterPro" id="IPR001638">
    <property type="entry name" value="Solute-binding_3/MltF_N"/>
</dbReference>
<organism evidence="3 4">
    <name type="scientific">Sulfitobacter pacificus</name>
    <dbReference type="NCBI Taxonomy" id="1499314"/>
    <lineage>
        <taxon>Bacteria</taxon>
        <taxon>Pseudomonadati</taxon>
        <taxon>Pseudomonadota</taxon>
        <taxon>Alphaproteobacteria</taxon>
        <taxon>Rhodobacterales</taxon>
        <taxon>Roseobacteraceae</taxon>
        <taxon>Sulfitobacter</taxon>
    </lineage>
</organism>